<dbReference type="InterPro" id="IPR043128">
    <property type="entry name" value="Rev_trsase/Diguanyl_cyclase"/>
</dbReference>
<dbReference type="InterPro" id="IPR000160">
    <property type="entry name" value="GGDEF_dom"/>
</dbReference>
<dbReference type="Gene3D" id="3.30.70.270">
    <property type="match status" value="1"/>
</dbReference>
<comment type="caution">
    <text evidence="2">The sequence shown here is derived from an EMBL/GenBank/DDBJ whole genome shotgun (WGS) entry which is preliminary data.</text>
</comment>
<dbReference type="RefSeq" id="WP_192533735.1">
    <property type="nucleotide sequence ID" value="NZ_JACZHT010000002.1"/>
</dbReference>
<dbReference type="PANTHER" id="PTHR44757">
    <property type="entry name" value="DIGUANYLATE CYCLASE DGCP"/>
    <property type="match status" value="1"/>
</dbReference>
<dbReference type="InterPro" id="IPR029016">
    <property type="entry name" value="GAF-like_dom_sf"/>
</dbReference>
<dbReference type="CDD" id="cd01949">
    <property type="entry name" value="GGDEF"/>
    <property type="match status" value="1"/>
</dbReference>
<feature type="domain" description="GGDEF" evidence="1">
    <location>
        <begin position="359"/>
        <end position="491"/>
    </location>
</feature>
<name>A0A8J6YLR5_9PROT</name>
<dbReference type="NCBIfam" id="TIGR00254">
    <property type="entry name" value="GGDEF"/>
    <property type="match status" value="1"/>
</dbReference>
<dbReference type="Pfam" id="PF00990">
    <property type="entry name" value="GGDEF"/>
    <property type="match status" value="1"/>
</dbReference>
<gene>
    <name evidence="2" type="ORF">IHV25_03535</name>
</gene>
<dbReference type="AlphaFoldDB" id="A0A8J6YLR5"/>
<dbReference type="Proteomes" id="UP000631034">
    <property type="component" value="Unassembled WGS sequence"/>
</dbReference>
<dbReference type="EMBL" id="JACZHT010000002">
    <property type="protein sequence ID" value="MBE1236725.1"/>
    <property type="molecule type" value="Genomic_DNA"/>
</dbReference>
<proteinExistence type="predicted"/>
<evidence type="ECO:0000259" key="1">
    <source>
        <dbReference type="PROSITE" id="PS50887"/>
    </source>
</evidence>
<organism evidence="2 3">
    <name type="scientific">Phaeovibrio sulfidiphilus</name>
    <dbReference type="NCBI Taxonomy" id="1220600"/>
    <lineage>
        <taxon>Bacteria</taxon>
        <taxon>Pseudomonadati</taxon>
        <taxon>Pseudomonadota</taxon>
        <taxon>Alphaproteobacteria</taxon>
        <taxon>Rhodospirillales</taxon>
        <taxon>Rhodospirillaceae</taxon>
        <taxon>Phaeovibrio</taxon>
    </lineage>
</organism>
<dbReference type="InterPro" id="IPR029787">
    <property type="entry name" value="Nucleotide_cyclase"/>
</dbReference>
<dbReference type="PROSITE" id="PS50887">
    <property type="entry name" value="GGDEF"/>
    <property type="match status" value="1"/>
</dbReference>
<evidence type="ECO:0000313" key="3">
    <source>
        <dbReference type="Proteomes" id="UP000631034"/>
    </source>
</evidence>
<dbReference type="SMART" id="SM00267">
    <property type="entry name" value="GGDEF"/>
    <property type="match status" value="1"/>
</dbReference>
<keyword evidence="3" id="KW-1185">Reference proteome</keyword>
<dbReference type="PANTHER" id="PTHR44757:SF2">
    <property type="entry name" value="BIOFILM ARCHITECTURE MAINTENANCE PROTEIN MBAA"/>
    <property type="match status" value="1"/>
</dbReference>
<reference evidence="2" key="1">
    <citation type="submission" date="2020-10" db="EMBL/GenBank/DDBJ databases">
        <title>Genome sequence of the unusual species of purple photosynthetic bacteria, Phaeovibrio sulfidiphilus DSM 23193, type strain.</title>
        <authorList>
            <person name="Kyndt J.A."/>
            <person name="Meyer T.E."/>
        </authorList>
    </citation>
    <scope>NUCLEOTIDE SEQUENCE</scope>
    <source>
        <strain evidence="2">DSM 23193</strain>
    </source>
</reference>
<evidence type="ECO:0000313" key="2">
    <source>
        <dbReference type="EMBL" id="MBE1236725.1"/>
    </source>
</evidence>
<protein>
    <submittedName>
        <fullName evidence="2">GGDEF domain-containing protein</fullName>
    </submittedName>
</protein>
<dbReference type="Gene3D" id="3.30.450.40">
    <property type="match status" value="1"/>
</dbReference>
<dbReference type="InterPro" id="IPR052155">
    <property type="entry name" value="Biofilm_reg_signaling"/>
</dbReference>
<accession>A0A8J6YLR5</accession>
<sequence length="504" mass="57039">MARKPVDITCPRSFLEESRASFPRRGPRNFEALFVRIVEQLSGELDTRKIVNEILRDICTTFGVGCGFVYEVKGSSVLELMEYYETYRGHPVHPRFALEDIFSAEEIDELSRRPMFFSRFWQGTERPHTPFSRFFKANTVLLMPVHGTDGNLIAVVGMVDRRIEVFENDSDVHTARVLLNLLINYVKIRISNRNLEASRTFLTGIMDNIGFDIYVTDYHTDEVLYATPHLADPVGGLTRVLGSTCWEVFHRGSEGRCAHCPKPRMPVPQGGDDPSPEPLLSDIQRPEDGAWFRKICAVFRWVDGRFVHVVSSVDITENKRNEEIIYRMAYLDEGTGLPNRARLNTDLARCLEEARDGGHGVYVFFFDLDGFKAVNDTLGHFAGDELLRLMADTLQSDPDFRGRLYRHGGDEFVLIYTETDSVRVRAIARKVLEYFQKPWVLRDGQAVCRASIGVAHHPTDGNTPEELIARADASMYTAKRSGKNRAVFPDGTVEMAPESAGGLT</sequence>
<dbReference type="SUPFAM" id="SSF55073">
    <property type="entry name" value="Nucleotide cyclase"/>
    <property type="match status" value="1"/>
</dbReference>
<dbReference type="SUPFAM" id="SSF55781">
    <property type="entry name" value="GAF domain-like"/>
    <property type="match status" value="1"/>
</dbReference>